<name>A0ABN7UG17_GIGMA</name>
<evidence type="ECO:0000256" key="1">
    <source>
        <dbReference type="SAM" id="Coils"/>
    </source>
</evidence>
<accession>A0ABN7UG17</accession>
<feature type="compositionally biased region" description="Polar residues" evidence="2">
    <location>
        <begin position="170"/>
        <end position="185"/>
    </location>
</feature>
<feature type="compositionally biased region" description="Low complexity" evidence="2">
    <location>
        <begin position="132"/>
        <end position="150"/>
    </location>
</feature>
<evidence type="ECO:0000313" key="3">
    <source>
        <dbReference type="EMBL" id="CAG8588014.1"/>
    </source>
</evidence>
<sequence length="340" mass="36517">MVHQLPANEKESKRISVLEQRVEELENTLLRTANTILEARVAELETSLKESNEECNKLRKMLAEAETAMRKDVSDCDSDIESICEDACEDIEFERVYGRILKLVNNMKSEGIKAFNSKASIPSGLPKFHSPKLFSPLSSPSSPSSSSSSPRTPPASPFMPSSAKLPVHSRTPSMSTTFISSRPNTPSSSIKSPSSIPNSPIMSPARIPAPLKTQGLPSPSSIPNTPTAVRSPTTSLSNPAIQQSLRLSRSRTQSLSSLSNLASSCNYDSSIPSPLGAQSSQLPNGISSIPSFHSNIPSGLAPKTTTGTDSLLMHGRIKNKYSQNCSNLPQTTPSSQAIRV</sequence>
<feature type="coiled-coil region" evidence="1">
    <location>
        <begin position="8"/>
        <end position="68"/>
    </location>
</feature>
<gene>
    <name evidence="3" type="ORF">GMARGA_LOCUS6269</name>
</gene>
<reference evidence="3 4" key="1">
    <citation type="submission" date="2021-06" db="EMBL/GenBank/DDBJ databases">
        <authorList>
            <person name="Kallberg Y."/>
            <person name="Tangrot J."/>
            <person name="Rosling A."/>
        </authorList>
    </citation>
    <scope>NUCLEOTIDE SEQUENCE [LARGE SCALE GENOMIC DNA]</scope>
    <source>
        <strain evidence="3 4">120-4 pot B 10/14</strain>
    </source>
</reference>
<comment type="caution">
    <text evidence="3">The sequence shown here is derived from an EMBL/GenBank/DDBJ whole genome shotgun (WGS) entry which is preliminary data.</text>
</comment>
<feature type="compositionally biased region" description="Polar residues" evidence="2">
    <location>
        <begin position="215"/>
        <end position="241"/>
    </location>
</feature>
<dbReference type="EMBL" id="CAJVQB010002811">
    <property type="protein sequence ID" value="CAG8588014.1"/>
    <property type="molecule type" value="Genomic_DNA"/>
</dbReference>
<feature type="compositionally biased region" description="Low complexity" evidence="2">
    <location>
        <begin position="186"/>
        <end position="204"/>
    </location>
</feature>
<evidence type="ECO:0000313" key="4">
    <source>
        <dbReference type="Proteomes" id="UP000789901"/>
    </source>
</evidence>
<evidence type="ECO:0000256" key="2">
    <source>
        <dbReference type="SAM" id="MobiDB-lite"/>
    </source>
</evidence>
<proteinExistence type="predicted"/>
<dbReference type="Proteomes" id="UP000789901">
    <property type="component" value="Unassembled WGS sequence"/>
</dbReference>
<feature type="region of interest" description="Disordered" evidence="2">
    <location>
        <begin position="132"/>
        <end position="249"/>
    </location>
</feature>
<protein>
    <submittedName>
        <fullName evidence="3">1286_t:CDS:1</fullName>
    </submittedName>
</protein>
<organism evidence="3 4">
    <name type="scientific">Gigaspora margarita</name>
    <dbReference type="NCBI Taxonomy" id="4874"/>
    <lineage>
        <taxon>Eukaryota</taxon>
        <taxon>Fungi</taxon>
        <taxon>Fungi incertae sedis</taxon>
        <taxon>Mucoromycota</taxon>
        <taxon>Glomeromycotina</taxon>
        <taxon>Glomeromycetes</taxon>
        <taxon>Diversisporales</taxon>
        <taxon>Gigasporaceae</taxon>
        <taxon>Gigaspora</taxon>
    </lineage>
</organism>
<keyword evidence="4" id="KW-1185">Reference proteome</keyword>
<keyword evidence="1" id="KW-0175">Coiled coil</keyword>